<keyword evidence="2" id="KW-0680">Restriction system</keyword>
<keyword evidence="6" id="KW-1185">Reference proteome</keyword>
<dbReference type="GO" id="GO:0003677">
    <property type="term" value="F:DNA binding"/>
    <property type="evidence" value="ECO:0007669"/>
    <property type="project" value="UniProtKB-KW"/>
</dbReference>
<evidence type="ECO:0000313" key="5">
    <source>
        <dbReference type="EMBL" id="SFT95076.1"/>
    </source>
</evidence>
<dbReference type="EMBL" id="FPAU01000003">
    <property type="protein sequence ID" value="SFT95076.1"/>
    <property type="molecule type" value="Genomic_DNA"/>
</dbReference>
<evidence type="ECO:0000313" key="6">
    <source>
        <dbReference type="Proteomes" id="UP000199187"/>
    </source>
</evidence>
<dbReference type="OrthoDB" id="9798929at2"/>
<dbReference type="Pfam" id="PF01420">
    <property type="entry name" value="Methylase_S"/>
    <property type="match status" value="1"/>
</dbReference>
<dbReference type="SUPFAM" id="SSF116734">
    <property type="entry name" value="DNA methylase specificity domain"/>
    <property type="match status" value="2"/>
</dbReference>
<proteinExistence type="inferred from homology"/>
<dbReference type="Gene3D" id="3.90.220.20">
    <property type="entry name" value="DNA methylase specificity domains"/>
    <property type="match status" value="2"/>
</dbReference>
<reference evidence="6" key="1">
    <citation type="submission" date="2016-10" db="EMBL/GenBank/DDBJ databases">
        <authorList>
            <person name="Varghese N."/>
            <person name="Submissions S."/>
        </authorList>
    </citation>
    <scope>NUCLEOTIDE SEQUENCE [LARGE SCALE GENOMIC DNA]</scope>
    <source>
        <strain evidence="6">Ah-143</strain>
    </source>
</reference>
<dbReference type="RefSeq" id="WP_090122158.1">
    <property type="nucleotide sequence ID" value="NZ_CP045300.1"/>
</dbReference>
<evidence type="ECO:0000256" key="1">
    <source>
        <dbReference type="ARBA" id="ARBA00010923"/>
    </source>
</evidence>
<dbReference type="InterPro" id="IPR044946">
    <property type="entry name" value="Restrct_endonuc_typeI_TRD_sf"/>
</dbReference>
<comment type="similarity">
    <text evidence="1">Belongs to the type-I restriction system S methylase family.</text>
</comment>
<dbReference type="CDD" id="cd17267">
    <property type="entry name" value="RMtype1_S_EcoAO83I-TRD1-CR1_like"/>
    <property type="match status" value="1"/>
</dbReference>
<dbReference type="InterPro" id="IPR052021">
    <property type="entry name" value="Type-I_RS_S_subunit"/>
</dbReference>
<sequence>MSFEWIETTLGDFINLKRGYDLPKAKRKDGTVPVISSSGYSGSHNVSMIEGPGVVTGRYGTIGEVFYIPENFWPLNTTLYVDDFKGNSPLFIYYLLQTINFHSFSDKAAVPGINRNHVHMASITVPKSKHEQEKIASVLKKLEDKISVNRRMNLTLEQMAQALFKSWFVDFEPVKAKIAVLEAAGTQEEATLAAMTVISGKDAVYLADFEREQPGKYAELRALAELFPAEMLKSKLGDIPVGWINTDLSSLALLNTLSWSKKNAPESLNYVDLANTKWGVIHSTEEFLFADAPSRARRKLKSGDTIVGTVRPGNGSYAFIDEDNLTGSTGFAVLTPKKNHFSTFIYICATSKDNIERLAHLADGGAYPAVNSDIVLATPCTIPVEDRDSEKLISAFHGFVKNLFDCKKNISLQNKSLEQLRDILLPKLISGEIDLSNQSLFPKIIMEGA</sequence>
<dbReference type="PANTHER" id="PTHR30408">
    <property type="entry name" value="TYPE-1 RESTRICTION ENZYME ECOKI SPECIFICITY PROTEIN"/>
    <property type="match status" value="1"/>
</dbReference>
<dbReference type="Proteomes" id="UP000199187">
    <property type="component" value="Unassembled WGS sequence"/>
</dbReference>
<accession>A0A1I7C6M6</accession>
<dbReference type="InterPro" id="IPR000055">
    <property type="entry name" value="Restrct_endonuc_typeI_TRD"/>
</dbReference>
<protein>
    <submittedName>
        <fullName evidence="5">Type I restriction enzyme, S subunit</fullName>
    </submittedName>
</protein>
<dbReference type="AlphaFoldDB" id="A0A1I7C6M6"/>
<name>A0A1I7C6M6_9ENTR</name>
<evidence type="ECO:0000256" key="3">
    <source>
        <dbReference type="ARBA" id="ARBA00023125"/>
    </source>
</evidence>
<dbReference type="PANTHER" id="PTHR30408:SF13">
    <property type="entry name" value="TYPE I RESTRICTION ENZYME HINDI SPECIFICITY SUBUNIT"/>
    <property type="match status" value="1"/>
</dbReference>
<gene>
    <name evidence="5" type="ORF">SAMN05192562_103290</name>
</gene>
<evidence type="ECO:0000259" key="4">
    <source>
        <dbReference type="Pfam" id="PF01420"/>
    </source>
</evidence>
<keyword evidence="3" id="KW-0238">DNA-binding</keyword>
<organism evidence="5 6">
    <name type="scientific">Kosakonia arachidis</name>
    <dbReference type="NCBI Taxonomy" id="551989"/>
    <lineage>
        <taxon>Bacteria</taxon>
        <taxon>Pseudomonadati</taxon>
        <taxon>Pseudomonadota</taxon>
        <taxon>Gammaproteobacteria</taxon>
        <taxon>Enterobacterales</taxon>
        <taxon>Enterobacteriaceae</taxon>
        <taxon>Kosakonia</taxon>
    </lineage>
</organism>
<dbReference type="GO" id="GO:0009307">
    <property type="term" value="P:DNA restriction-modification system"/>
    <property type="evidence" value="ECO:0007669"/>
    <property type="project" value="UniProtKB-KW"/>
</dbReference>
<evidence type="ECO:0000256" key="2">
    <source>
        <dbReference type="ARBA" id="ARBA00022747"/>
    </source>
</evidence>
<feature type="domain" description="Type I restriction modification DNA specificity" evidence="4">
    <location>
        <begin position="4"/>
        <end position="158"/>
    </location>
</feature>